<feature type="compositionally biased region" description="Low complexity" evidence="10">
    <location>
        <begin position="832"/>
        <end position="856"/>
    </location>
</feature>
<feature type="compositionally biased region" description="Polar residues" evidence="10">
    <location>
        <begin position="1"/>
        <end position="15"/>
    </location>
</feature>
<dbReference type="SMART" id="SM00401">
    <property type="entry name" value="ZnF_GATA"/>
    <property type="match status" value="1"/>
</dbReference>
<feature type="region of interest" description="Disordered" evidence="10">
    <location>
        <begin position="199"/>
        <end position="356"/>
    </location>
</feature>
<sequence length="1021" mass="106637">MAATTSNPFAVSSPLSPMHPTITEHDFRFPRRPGGASATTVPRKPDRFDLTLSTSSSSAQLVAGTARPTMSWAASKPAVAPGVAAGSPAATGSAVAAGRATPKPGAASSALHDLRLDPLLTQGGAHPDFLRTSALPSFQQSVARENRELEEMQKQDPLATQIWRFYTKTKQRLPAQERMENLTWRMMHLTLRRNCVAGDTAKSSSRVSGASTNAPSGIAQLRKSSSEQTAPPPPPPPADPMNLDDFINNDNVGTPAGLAMTPTPTPDTMRQSDDASAHTTATAAAIPIKPRKEPLQQQQQQQQQQHLGPQSVPAAVHQRPQNEFGFLPRHTRKTSIDETGQRTRKRPANFSPHVSALTGGFGANGLEADSELREYTLDIQPPTTSAAQPPSQAGVQFPLDGFRLNDDPIITSAGPFPPNFSFSPAGSPIAAADPFSGVFVSSSMPVGSLGNDFYSPSGSTYQSTASTPHPLAENEGFYFGSGTVDMRQSRQQLYRNIYAGMGTALGQQFSYGANGNLMFPSPASTTADQGLQFNASSSFGGHVDPTRVFQQEAAARSPAVGMTQNSMFTFGADSDEEEGAFADRIIPTPQDYSPQGPEENTFDSTPLQWDPSLPGNFSVQAARYPGGPPRKQVTIGGTTTDYVDANGEWETGAGAGTGLNRSRSQSFRTNNGRSTRVPRTSSTPSGLANQGRVGRSSPSTPPADPNGTAASRPSSPPPASRHGSTTNLQATAAGQRDSTTNNTTSTSSNSNNNNNNSTPTTCTNCFTQTTPLWRRNPEGQPLCNACGLFLKLHGVVRPLSLKTDVIKKRNRGSGSGHSVGSTGTRSRKHTNSGGISKKGSSLSVSASANQQAQSASTPPAVQHRAGSANEGESPRSASGSAGNTPTSYGNTPGAVGGKGVIPIAAAPPKSAPGPGAASLTRTSTSSSKRQRRHSKSAFDAAMTGMEIDSPENSTGSNDAAAAFAASRAPASASTTALSSSLQTSTSGLSLSAFGGPLQRQLPGTSTARAAPQEWEWLTMSL</sequence>
<feature type="domain" description="GATA-type" evidence="11">
    <location>
        <begin position="756"/>
        <end position="809"/>
    </location>
</feature>
<evidence type="ECO:0000259" key="11">
    <source>
        <dbReference type="PROSITE" id="PS50114"/>
    </source>
</evidence>
<reference evidence="12 13" key="1">
    <citation type="journal article" date="2024" name="Commun. Biol.">
        <title>Comparative genomic analysis of thermophilic fungi reveals convergent evolutionary adaptations and gene losses.</title>
        <authorList>
            <person name="Steindorff A.S."/>
            <person name="Aguilar-Pontes M.V."/>
            <person name="Robinson A.J."/>
            <person name="Andreopoulos B."/>
            <person name="LaButti K."/>
            <person name="Kuo A."/>
            <person name="Mondo S."/>
            <person name="Riley R."/>
            <person name="Otillar R."/>
            <person name="Haridas S."/>
            <person name="Lipzen A."/>
            <person name="Grimwood J."/>
            <person name="Schmutz J."/>
            <person name="Clum A."/>
            <person name="Reid I.D."/>
            <person name="Moisan M.C."/>
            <person name="Butler G."/>
            <person name="Nguyen T.T.M."/>
            <person name="Dewar K."/>
            <person name="Conant G."/>
            <person name="Drula E."/>
            <person name="Henrissat B."/>
            <person name="Hansel C."/>
            <person name="Singer S."/>
            <person name="Hutchinson M.I."/>
            <person name="de Vries R.P."/>
            <person name="Natvig D.O."/>
            <person name="Powell A.J."/>
            <person name="Tsang A."/>
            <person name="Grigoriev I.V."/>
        </authorList>
    </citation>
    <scope>NUCLEOTIDE SEQUENCE [LARGE SCALE GENOMIC DNA]</scope>
    <source>
        <strain evidence="12 13">ATCC 22073</strain>
    </source>
</reference>
<keyword evidence="5" id="KW-0805">Transcription regulation</keyword>
<dbReference type="Pfam" id="PF00320">
    <property type="entry name" value="GATA"/>
    <property type="match status" value="1"/>
</dbReference>
<evidence type="ECO:0000256" key="4">
    <source>
        <dbReference type="ARBA" id="ARBA00022833"/>
    </source>
</evidence>
<dbReference type="InterPro" id="IPR013860">
    <property type="entry name" value="AreA_GATA"/>
</dbReference>
<feature type="compositionally biased region" description="Polar residues" evidence="10">
    <location>
        <begin position="875"/>
        <end position="890"/>
    </location>
</feature>
<dbReference type="InterPro" id="IPR000679">
    <property type="entry name" value="Znf_GATA"/>
</dbReference>
<evidence type="ECO:0000256" key="10">
    <source>
        <dbReference type="SAM" id="MobiDB-lite"/>
    </source>
</evidence>
<dbReference type="InterPro" id="IPR039355">
    <property type="entry name" value="Transcription_factor_GATA"/>
</dbReference>
<keyword evidence="4" id="KW-0862">Zinc</keyword>
<feature type="compositionally biased region" description="Low complexity" evidence="10">
    <location>
        <begin position="673"/>
        <end position="685"/>
    </location>
</feature>
<keyword evidence="2" id="KW-0479">Metal-binding</keyword>
<feature type="compositionally biased region" description="Polar residues" evidence="10">
    <location>
        <begin position="201"/>
        <end position="215"/>
    </location>
</feature>
<evidence type="ECO:0000256" key="5">
    <source>
        <dbReference type="ARBA" id="ARBA00023015"/>
    </source>
</evidence>
<comment type="caution">
    <text evidence="12">The sequence shown here is derived from an EMBL/GenBank/DDBJ whole genome shotgun (WGS) entry which is preliminary data.</text>
</comment>
<dbReference type="RefSeq" id="XP_070868238.1">
    <property type="nucleotide sequence ID" value="XM_071007885.1"/>
</dbReference>
<dbReference type="Gene3D" id="3.30.50.10">
    <property type="entry name" value="Erythroid Transcription Factor GATA-1, subunit A"/>
    <property type="match status" value="1"/>
</dbReference>
<evidence type="ECO:0000256" key="3">
    <source>
        <dbReference type="ARBA" id="ARBA00022771"/>
    </source>
</evidence>
<feature type="region of interest" description="Disordered" evidence="10">
    <location>
        <begin position="806"/>
        <end position="941"/>
    </location>
</feature>
<organism evidence="12 13">
    <name type="scientific">Remersonia thermophila</name>
    <dbReference type="NCBI Taxonomy" id="72144"/>
    <lineage>
        <taxon>Eukaryota</taxon>
        <taxon>Fungi</taxon>
        <taxon>Dikarya</taxon>
        <taxon>Ascomycota</taxon>
        <taxon>Pezizomycotina</taxon>
        <taxon>Sordariomycetes</taxon>
        <taxon>Sordariomycetidae</taxon>
        <taxon>Sordariales</taxon>
        <taxon>Sordariales incertae sedis</taxon>
        <taxon>Remersonia</taxon>
    </lineage>
</organism>
<keyword evidence="6" id="KW-0534">Nitrate assimilation</keyword>
<feature type="compositionally biased region" description="Low complexity" evidence="10">
    <location>
        <begin position="296"/>
        <end position="305"/>
    </location>
</feature>
<feature type="compositionally biased region" description="Polar residues" evidence="10">
    <location>
        <begin position="722"/>
        <end position="732"/>
    </location>
</feature>
<feature type="region of interest" description="Disordered" evidence="10">
    <location>
        <begin position="586"/>
        <end position="608"/>
    </location>
</feature>
<gene>
    <name evidence="12" type="ORF">VTJ83DRAFT_1698</name>
</gene>
<evidence type="ECO:0000256" key="1">
    <source>
        <dbReference type="ARBA" id="ARBA00004123"/>
    </source>
</evidence>
<dbReference type="PROSITE" id="PS50114">
    <property type="entry name" value="GATA_ZN_FINGER_2"/>
    <property type="match status" value="1"/>
</dbReference>
<keyword evidence="7" id="KW-0804">Transcription</keyword>
<evidence type="ECO:0000256" key="6">
    <source>
        <dbReference type="ARBA" id="ARBA00023063"/>
    </source>
</evidence>
<feature type="compositionally biased region" description="Pro residues" evidence="10">
    <location>
        <begin position="230"/>
        <end position="239"/>
    </location>
</feature>
<accession>A0ABR4DGV0</accession>
<feature type="compositionally biased region" description="Polar residues" evidence="10">
    <location>
        <begin position="659"/>
        <end position="672"/>
    </location>
</feature>
<dbReference type="GeneID" id="98122529"/>
<dbReference type="PRINTS" id="PR00619">
    <property type="entry name" value="GATAZNFINGER"/>
</dbReference>
<dbReference type="CDD" id="cd00202">
    <property type="entry name" value="ZnF_GATA"/>
    <property type="match status" value="1"/>
</dbReference>
<evidence type="ECO:0000313" key="13">
    <source>
        <dbReference type="Proteomes" id="UP001600064"/>
    </source>
</evidence>
<dbReference type="SUPFAM" id="SSF57716">
    <property type="entry name" value="Glucocorticoid receptor-like (DNA-binding domain)"/>
    <property type="match status" value="1"/>
</dbReference>
<protein>
    <recommendedName>
        <fullName evidence="11">GATA-type domain-containing protein</fullName>
    </recommendedName>
</protein>
<feature type="compositionally biased region" description="Low complexity" evidence="10">
    <location>
        <begin position="901"/>
        <end position="927"/>
    </location>
</feature>
<evidence type="ECO:0000256" key="7">
    <source>
        <dbReference type="ARBA" id="ARBA00023163"/>
    </source>
</evidence>
<feature type="region of interest" description="Disordered" evidence="10">
    <location>
        <begin position="644"/>
        <end position="761"/>
    </location>
</feature>
<keyword evidence="8" id="KW-0539">Nucleus</keyword>
<proteinExistence type="predicted"/>
<evidence type="ECO:0000256" key="8">
    <source>
        <dbReference type="ARBA" id="ARBA00023242"/>
    </source>
</evidence>
<evidence type="ECO:0000313" key="12">
    <source>
        <dbReference type="EMBL" id="KAL2269514.1"/>
    </source>
</evidence>
<feature type="region of interest" description="Disordered" evidence="10">
    <location>
        <begin position="1"/>
        <end position="48"/>
    </location>
</feature>
<feature type="compositionally biased region" description="Low complexity" evidence="10">
    <location>
        <begin position="738"/>
        <end position="761"/>
    </location>
</feature>
<dbReference type="Proteomes" id="UP001600064">
    <property type="component" value="Unassembled WGS sequence"/>
</dbReference>
<dbReference type="PROSITE" id="PS00344">
    <property type="entry name" value="GATA_ZN_FINGER_1"/>
    <property type="match status" value="1"/>
</dbReference>
<dbReference type="InterPro" id="IPR013088">
    <property type="entry name" value="Znf_NHR/GATA"/>
</dbReference>
<keyword evidence="3 9" id="KW-0863">Zinc-finger</keyword>
<name>A0ABR4DGV0_9PEZI</name>
<evidence type="ECO:0000256" key="2">
    <source>
        <dbReference type="ARBA" id="ARBA00022723"/>
    </source>
</evidence>
<keyword evidence="13" id="KW-1185">Reference proteome</keyword>
<dbReference type="Pfam" id="PF08550">
    <property type="entry name" value="GATA_AreA"/>
    <property type="match status" value="1"/>
</dbReference>
<dbReference type="PANTHER" id="PTHR10071:SF281">
    <property type="entry name" value="BOX A-BINDING FACTOR-RELATED"/>
    <property type="match status" value="1"/>
</dbReference>
<dbReference type="PANTHER" id="PTHR10071">
    <property type="entry name" value="TRANSCRIPTION FACTOR GATA FAMILY MEMBER"/>
    <property type="match status" value="1"/>
</dbReference>
<evidence type="ECO:0000256" key="9">
    <source>
        <dbReference type="PROSITE-ProRule" id="PRU00094"/>
    </source>
</evidence>
<dbReference type="EMBL" id="JAZGUE010000002">
    <property type="protein sequence ID" value="KAL2269514.1"/>
    <property type="molecule type" value="Genomic_DNA"/>
</dbReference>
<comment type="subcellular location">
    <subcellularLocation>
        <location evidence="1">Nucleus</location>
    </subcellularLocation>
</comment>